<reference evidence="1 2" key="1">
    <citation type="journal article" date="2019" name="Nat. Ecol. Evol.">
        <title>Megaphylogeny resolves global patterns of mushroom evolution.</title>
        <authorList>
            <person name="Varga T."/>
            <person name="Krizsan K."/>
            <person name="Foldi C."/>
            <person name="Dima B."/>
            <person name="Sanchez-Garcia M."/>
            <person name="Sanchez-Ramirez S."/>
            <person name="Szollosi G.J."/>
            <person name="Szarkandi J.G."/>
            <person name="Papp V."/>
            <person name="Albert L."/>
            <person name="Andreopoulos W."/>
            <person name="Angelini C."/>
            <person name="Antonin V."/>
            <person name="Barry K.W."/>
            <person name="Bougher N.L."/>
            <person name="Buchanan P."/>
            <person name="Buyck B."/>
            <person name="Bense V."/>
            <person name="Catcheside P."/>
            <person name="Chovatia M."/>
            <person name="Cooper J."/>
            <person name="Damon W."/>
            <person name="Desjardin D."/>
            <person name="Finy P."/>
            <person name="Geml J."/>
            <person name="Haridas S."/>
            <person name="Hughes K."/>
            <person name="Justo A."/>
            <person name="Karasinski D."/>
            <person name="Kautmanova I."/>
            <person name="Kiss B."/>
            <person name="Kocsube S."/>
            <person name="Kotiranta H."/>
            <person name="LaButti K.M."/>
            <person name="Lechner B.E."/>
            <person name="Liimatainen K."/>
            <person name="Lipzen A."/>
            <person name="Lukacs Z."/>
            <person name="Mihaltcheva S."/>
            <person name="Morgado L.N."/>
            <person name="Niskanen T."/>
            <person name="Noordeloos M.E."/>
            <person name="Ohm R.A."/>
            <person name="Ortiz-Santana B."/>
            <person name="Ovrebo C."/>
            <person name="Racz N."/>
            <person name="Riley R."/>
            <person name="Savchenko A."/>
            <person name="Shiryaev A."/>
            <person name="Soop K."/>
            <person name="Spirin V."/>
            <person name="Szebenyi C."/>
            <person name="Tomsovsky M."/>
            <person name="Tulloss R.E."/>
            <person name="Uehling J."/>
            <person name="Grigoriev I.V."/>
            <person name="Vagvolgyi C."/>
            <person name="Papp T."/>
            <person name="Martin F.M."/>
            <person name="Miettinen O."/>
            <person name="Hibbett D.S."/>
            <person name="Nagy L.G."/>
        </authorList>
    </citation>
    <scope>NUCLEOTIDE SEQUENCE [LARGE SCALE GENOMIC DNA]</scope>
    <source>
        <strain evidence="1 2">NL-1719</strain>
    </source>
</reference>
<accession>A0ACD3BEZ2</accession>
<evidence type="ECO:0000313" key="1">
    <source>
        <dbReference type="EMBL" id="TFK76309.1"/>
    </source>
</evidence>
<evidence type="ECO:0000313" key="2">
    <source>
        <dbReference type="Proteomes" id="UP000308600"/>
    </source>
</evidence>
<gene>
    <name evidence="1" type="ORF">BDN72DRAFT_785033</name>
</gene>
<keyword evidence="2" id="KW-1185">Reference proteome</keyword>
<proteinExistence type="predicted"/>
<protein>
    <submittedName>
        <fullName evidence="1">DUF726-domain-containing protein</fullName>
    </submittedName>
</protein>
<organism evidence="1 2">
    <name type="scientific">Pluteus cervinus</name>
    <dbReference type="NCBI Taxonomy" id="181527"/>
    <lineage>
        <taxon>Eukaryota</taxon>
        <taxon>Fungi</taxon>
        <taxon>Dikarya</taxon>
        <taxon>Basidiomycota</taxon>
        <taxon>Agaricomycotina</taxon>
        <taxon>Agaricomycetes</taxon>
        <taxon>Agaricomycetidae</taxon>
        <taxon>Agaricales</taxon>
        <taxon>Pluteineae</taxon>
        <taxon>Pluteaceae</taxon>
        <taxon>Pluteus</taxon>
    </lineage>
</organism>
<dbReference type="Proteomes" id="UP000308600">
    <property type="component" value="Unassembled WGS sequence"/>
</dbReference>
<dbReference type="EMBL" id="ML208260">
    <property type="protein sequence ID" value="TFK76309.1"/>
    <property type="molecule type" value="Genomic_DNA"/>
</dbReference>
<name>A0ACD3BEZ2_9AGAR</name>
<sequence length="557" mass="60546">MEDSRQSESTTPIVKSSDNYAYHAYSPNVDSDPDLAPNSNQTVFEHFFCRLAAHRNRAIRYATTELAGSSVSLLSSNVKGRDAYKDVVNGWAQELLGNAWVVCRTDSKDPCPTLHEFADTSTNHLPPLPSPEILKQILNTILFLHITSSKSYSAHTRAFLVAFGFESLDENLIVEALKNPESSVKKEEDKDEEQKKEKDEAQKQTEEATTSHALKGRTMRMVGMGLGAIAGGVLIGVTGGLAAPLVGAGVSTVLGVIGVGGTSVGLIASGLASSSVVCGTLFGVYGAKSMAGMIERHTREVRDLAIVRVGEERENETLAARLCVSGWLESDADVTEPWRVVADGDDTFALQWEKEALKELSNALMMLLTSSAMKYIRVEVLRRTVFSTLMMSLAPLALLKFGQIIDNPWMNCRARAIKAGAVLGELLSKRVLGHRPVSLSGYSLGSLVIFEAIKYLSQLPPKETAHLIENVYLFGSPIPVDDAAWTRIRRVVAGRVVNGYCSADYVLGVLCRVTSGGWKVAGLEKVEVEGVENILCEQIDGHTRWRVEVGACLQQMT</sequence>